<accession>A0ABP4BZN3</accession>
<evidence type="ECO:0000256" key="4">
    <source>
        <dbReference type="PROSITE-ProRule" id="PRU00335"/>
    </source>
</evidence>
<dbReference type="Gene3D" id="1.10.357.10">
    <property type="entry name" value="Tetracycline Repressor, domain 2"/>
    <property type="match status" value="1"/>
</dbReference>
<gene>
    <name evidence="6" type="ORF">GCM10009554_66470</name>
</gene>
<feature type="domain" description="HTH tetR-type" evidence="5">
    <location>
        <begin position="19"/>
        <end position="79"/>
    </location>
</feature>
<dbReference type="InterPro" id="IPR009057">
    <property type="entry name" value="Homeodomain-like_sf"/>
</dbReference>
<sequence length="227" mass="24349">MINLLWGDPPPPTRGPKPAMTVEGITKAAIAIADTDGLDAVSMQRVAADLSFTKMALYRYVGGKAELVSLMTDRAMGLPPHHPPQPWRQALMDWALDLYAGFARHPWLLLSTVGRRALGPNELTWMDFGVRALAETGLSGGQQLDALMTIAGQVRTIAHQTLTLPGGTIGISEENITSALTEILATQPDRFPGLTAAMQSLAGSENQGLDFGLNRILDGLEVLIKRG</sequence>
<organism evidence="6 7">
    <name type="scientific">Kribbella koreensis</name>
    <dbReference type="NCBI Taxonomy" id="57909"/>
    <lineage>
        <taxon>Bacteria</taxon>
        <taxon>Bacillati</taxon>
        <taxon>Actinomycetota</taxon>
        <taxon>Actinomycetes</taxon>
        <taxon>Propionibacteriales</taxon>
        <taxon>Kribbellaceae</taxon>
        <taxon>Kribbella</taxon>
    </lineage>
</organism>
<protein>
    <submittedName>
        <fullName evidence="6">TetR/AcrR family transcriptional regulator</fullName>
    </submittedName>
</protein>
<reference evidence="7" key="1">
    <citation type="journal article" date="2019" name="Int. J. Syst. Evol. Microbiol.">
        <title>The Global Catalogue of Microorganisms (GCM) 10K type strain sequencing project: providing services to taxonomists for standard genome sequencing and annotation.</title>
        <authorList>
            <consortium name="The Broad Institute Genomics Platform"/>
            <consortium name="The Broad Institute Genome Sequencing Center for Infectious Disease"/>
            <person name="Wu L."/>
            <person name="Ma J."/>
        </authorList>
    </citation>
    <scope>NUCLEOTIDE SEQUENCE [LARGE SCALE GENOMIC DNA]</scope>
    <source>
        <strain evidence="7">JCM 10977</strain>
    </source>
</reference>
<keyword evidence="3" id="KW-0804">Transcription</keyword>
<evidence type="ECO:0000313" key="7">
    <source>
        <dbReference type="Proteomes" id="UP001500542"/>
    </source>
</evidence>
<keyword evidence="1" id="KW-0805">Transcription regulation</keyword>
<dbReference type="RefSeq" id="WP_343979441.1">
    <property type="nucleotide sequence ID" value="NZ_BAAAHK010000017.1"/>
</dbReference>
<feature type="DNA-binding region" description="H-T-H motif" evidence="4">
    <location>
        <begin position="42"/>
        <end position="61"/>
    </location>
</feature>
<evidence type="ECO:0000256" key="1">
    <source>
        <dbReference type="ARBA" id="ARBA00023015"/>
    </source>
</evidence>
<dbReference type="InterPro" id="IPR036271">
    <property type="entry name" value="Tet_transcr_reg_TetR-rel_C_sf"/>
</dbReference>
<dbReference type="Pfam" id="PF02909">
    <property type="entry name" value="TetR_C_1"/>
    <property type="match status" value="1"/>
</dbReference>
<keyword evidence="7" id="KW-1185">Reference proteome</keyword>
<dbReference type="InterPro" id="IPR050109">
    <property type="entry name" value="HTH-type_TetR-like_transc_reg"/>
</dbReference>
<dbReference type="InterPro" id="IPR004111">
    <property type="entry name" value="Repressor_TetR_C"/>
</dbReference>
<dbReference type="EMBL" id="BAAAHK010000017">
    <property type="protein sequence ID" value="GAA0956663.1"/>
    <property type="molecule type" value="Genomic_DNA"/>
</dbReference>
<proteinExistence type="predicted"/>
<evidence type="ECO:0000313" key="6">
    <source>
        <dbReference type="EMBL" id="GAA0956663.1"/>
    </source>
</evidence>
<dbReference type="PROSITE" id="PS50977">
    <property type="entry name" value="HTH_TETR_2"/>
    <property type="match status" value="1"/>
</dbReference>
<comment type="caution">
    <text evidence="6">The sequence shown here is derived from an EMBL/GenBank/DDBJ whole genome shotgun (WGS) entry which is preliminary data.</text>
</comment>
<name>A0ABP4BZN3_9ACTN</name>
<dbReference type="SUPFAM" id="SSF46689">
    <property type="entry name" value="Homeodomain-like"/>
    <property type="match status" value="1"/>
</dbReference>
<dbReference type="PANTHER" id="PTHR30055:SF151">
    <property type="entry name" value="TRANSCRIPTIONAL REGULATORY PROTEIN"/>
    <property type="match status" value="1"/>
</dbReference>
<dbReference type="InterPro" id="IPR001647">
    <property type="entry name" value="HTH_TetR"/>
</dbReference>
<evidence type="ECO:0000259" key="5">
    <source>
        <dbReference type="PROSITE" id="PS50977"/>
    </source>
</evidence>
<evidence type="ECO:0000256" key="3">
    <source>
        <dbReference type="ARBA" id="ARBA00023163"/>
    </source>
</evidence>
<evidence type="ECO:0000256" key="2">
    <source>
        <dbReference type="ARBA" id="ARBA00023125"/>
    </source>
</evidence>
<keyword evidence="2 4" id="KW-0238">DNA-binding</keyword>
<dbReference type="Pfam" id="PF00440">
    <property type="entry name" value="TetR_N"/>
    <property type="match status" value="1"/>
</dbReference>
<dbReference type="SUPFAM" id="SSF48498">
    <property type="entry name" value="Tetracyclin repressor-like, C-terminal domain"/>
    <property type="match status" value="1"/>
</dbReference>
<dbReference type="PANTHER" id="PTHR30055">
    <property type="entry name" value="HTH-TYPE TRANSCRIPTIONAL REGULATOR RUTR"/>
    <property type="match status" value="1"/>
</dbReference>
<dbReference type="Proteomes" id="UP001500542">
    <property type="component" value="Unassembled WGS sequence"/>
</dbReference>